<dbReference type="Gene3D" id="3.30.70.1290">
    <property type="entry name" value="Transposase IS200-like"/>
    <property type="match status" value="1"/>
</dbReference>
<dbReference type="GO" id="GO:0006313">
    <property type="term" value="P:DNA transposition"/>
    <property type="evidence" value="ECO:0007669"/>
    <property type="project" value="InterPro"/>
</dbReference>
<reference evidence="2 3" key="1">
    <citation type="submission" date="2016-11" db="EMBL/GenBank/DDBJ databases">
        <authorList>
            <person name="Jaros S."/>
            <person name="Januszkiewicz K."/>
            <person name="Wedrychowicz H."/>
        </authorList>
    </citation>
    <scope>NUCLEOTIDE SEQUENCE [LARGE SCALE GENOMIC DNA]</scope>
    <source>
        <strain evidence="2 3">DSM 17459</strain>
    </source>
</reference>
<evidence type="ECO:0000313" key="2">
    <source>
        <dbReference type="EMBL" id="SHE96037.1"/>
    </source>
</evidence>
<dbReference type="InterPro" id="IPR036515">
    <property type="entry name" value="Transposase_17_sf"/>
</dbReference>
<organism evidence="2 3">
    <name type="scientific">Lactonifactor longoviformis DSM 17459</name>
    <dbReference type="NCBI Taxonomy" id="1122155"/>
    <lineage>
        <taxon>Bacteria</taxon>
        <taxon>Bacillati</taxon>
        <taxon>Bacillota</taxon>
        <taxon>Clostridia</taxon>
        <taxon>Eubacteriales</taxon>
        <taxon>Clostridiaceae</taxon>
        <taxon>Lactonifactor</taxon>
    </lineage>
</organism>
<dbReference type="AlphaFoldDB" id="A0A1M4XR31"/>
<dbReference type="InterPro" id="IPR002686">
    <property type="entry name" value="Transposase_17"/>
</dbReference>
<evidence type="ECO:0000259" key="1">
    <source>
        <dbReference type="SMART" id="SM01321"/>
    </source>
</evidence>
<dbReference type="Pfam" id="PF01797">
    <property type="entry name" value="Y1_Tnp"/>
    <property type="match status" value="1"/>
</dbReference>
<dbReference type="Proteomes" id="UP000184245">
    <property type="component" value="Unassembled WGS sequence"/>
</dbReference>
<evidence type="ECO:0000313" key="3">
    <source>
        <dbReference type="Proteomes" id="UP000184245"/>
    </source>
</evidence>
<dbReference type="GO" id="GO:0003677">
    <property type="term" value="F:DNA binding"/>
    <property type="evidence" value="ECO:0007669"/>
    <property type="project" value="InterPro"/>
</dbReference>
<proteinExistence type="predicted"/>
<feature type="domain" description="Transposase IS200-like" evidence="1">
    <location>
        <begin position="1"/>
        <end position="107"/>
    </location>
</feature>
<dbReference type="SMART" id="SM01321">
    <property type="entry name" value="Y1_Tnp"/>
    <property type="match status" value="1"/>
</dbReference>
<gene>
    <name evidence="2" type="ORF">SAMN02745158_02092</name>
</gene>
<name>A0A1M4XR31_9CLOT</name>
<protein>
    <submittedName>
        <fullName evidence="2">REP element-mobilizing transposase RayT</fullName>
    </submittedName>
</protein>
<dbReference type="STRING" id="1122155.SAMN02745158_02092"/>
<keyword evidence="3" id="KW-1185">Reference proteome</keyword>
<dbReference type="OrthoDB" id="9788881at2"/>
<dbReference type="SUPFAM" id="SSF143422">
    <property type="entry name" value="Transposase IS200-like"/>
    <property type="match status" value="1"/>
</dbReference>
<dbReference type="PANTHER" id="PTHR34322:SF2">
    <property type="entry name" value="TRANSPOSASE IS200-LIKE DOMAIN-CONTAINING PROTEIN"/>
    <property type="match status" value="1"/>
</dbReference>
<dbReference type="PANTHER" id="PTHR34322">
    <property type="entry name" value="TRANSPOSASE, Y1_TNP DOMAIN-CONTAINING"/>
    <property type="match status" value="1"/>
</dbReference>
<dbReference type="EMBL" id="FQVI01000009">
    <property type="protein sequence ID" value="SHE96037.1"/>
    <property type="molecule type" value="Genomic_DNA"/>
</dbReference>
<dbReference type="GO" id="GO:0004803">
    <property type="term" value="F:transposase activity"/>
    <property type="evidence" value="ECO:0007669"/>
    <property type="project" value="InterPro"/>
</dbReference>
<sequence>MARGINKEDIFHDKNDKKVMQLLIKKYLEKVSVEIHAYCIMSNHLHILIKAEMAELSKYMAYILSAFAEYYNRKKNRSGYVFQSRYKSQSIEDERYYWSCLRYIHMNPVKANLTKDIRSYLFSSFGEFSSPNSNIIHENAKRRYKETFKGQKEFLWFHNQPNRILLDDVESDMDIVRVDISMEILADLQEKASGIPMKEVLKMPLFKTNFRREIRKTLHLSDKKTDVLIKQIEKVL</sequence>
<accession>A0A1M4XR31</accession>